<dbReference type="Pfam" id="PF00226">
    <property type="entry name" value="DnaJ"/>
    <property type="match status" value="1"/>
</dbReference>
<dbReference type="FunFam" id="2.60.260.20:FF:000005">
    <property type="entry name" value="Chaperone protein dnaJ 1, mitochondrial"/>
    <property type="match status" value="1"/>
</dbReference>
<dbReference type="GO" id="GO:0005737">
    <property type="term" value="C:cytoplasm"/>
    <property type="evidence" value="ECO:0007669"/>
    <property type="project" value="TreeGrafter"/>
</dbReference>
<sequence length="321" mass="36653">MQNFRNYYEILGISRDATTDEIKQAYRQLARQYHPDLNPGDKAAEEQFKLLGEAYEVLSDREKRSQYESFSRYWKQKGFKGVWGQRSQSQRANGQVSLDEIEFKEFEDFDNFVDQLLKRHRTKASAQPPTADPYRPGKSKTAYKAQPPRPSRRDAEADLVLPLEKAYTGGRERIRLEDGRSLEVDMPPGMVTGQRIRLRGQGISGGSLYLRIEVEPHPYFELQDGTLFCQVPITPSEATLGGTIRVPTLDGPVNMLIPPGVQPGQRLRLEGKGYPMGRDRRGDQIVRIEIVIPTVLSDEEKALYEELRQIEAFEPRANLPV</sequence>
<dbReference type="GO" id="GO:0006260">
    <property type="term" value="P:DNA replication"/>
    <property type="evidence" value="ECO:0007669"/>
    <property type="project" value="UniProtKB-KW"/>
</dbReference>
<dbReference type="SMART" id="SM00271">
    <property type="entry name" value="DnaJ"/>
    <property type="match status" value="1"/>
</dbReference>
<organism evidence="10 11">
    <name type="scientific">Vasconcelosia minhoensis LEGE 07310</name>
    <dbReference type="NCBI Taxonomy" id="915328"/>
    <lineage>
        <taxon>Bacteria</taxon>
        <taxon>Bacillati</taxon>
        <taxon>Cyanobacteriota</taxon>
        <taxon>Cyanophyceae</taxon>
        <taxon>Nodosilineales</taxon>
        <taxon>Cymatolegaceae</taxon>
        <taxon>Vasconcelosia</taxon>
        <taxon>Vasconcelosia minhoensis</taxon>
    </lineage>
</organism>
<dbReference type="CDD" id="cd10747">
    <property type="entry name" value="DnaJ_C"/>
    <property type="match status" value="1"/>
</dbReference>
<accession>A0A8J7DCE2</accession>
<keyword evidence="3" id="KW-0677">Repeat</keyword>
<feature type="region of interest" description="Disordered" evidence="8">
    <location>
        <begin position="120"/>
        <end position="156"/>
    </location>
</feature>
<dbReference type="CDD" id="cd06257">
    <property type="entry name" value="DnaJ"/>
    <property type="match status" value="1"/>
</dbReference>
<evidence type="ECO:0000256" key="3">
    <source>
        <dbReference type="ARBA" id="ARBA00022737"/>
    </source>
</evidence>
<dbReference type="GO" id="GO:0008270">
    <property type="term" value="F:zinc ion binding"/>
    <property type="evidence" value="ECO:0007669"/>
    <property type="project" value="UniProtKB-KW"/>
</dbReference>
<dbReference type="Proteomes" id="UP000636505">
    <property type="component" value="Unassembled WGS sequence"/>
</dbReference>
<evidence type="ECO:0000256" key="8">
    <source>
        <dbReference type="SAM" id="MobiDB-lite"/>
    </source>
</evidence>
<dbReference type="InterPro" id="IPR036869">
    <property type="entry name" value="J_dom_sf"/>
</dbReference>
<dbReference type="PANTHER" id="PTHR43096:SF52">
    <property type="entry name" value="DNAJ HOMOLOG 1, MITOCHONDRIAL-RELATED"/>
    <property type="match status" value="1"/>
</dbReference>
<reference evidence="10" key="1">
    <citation type="submission" date="2020-10" db="EMBL/GenBank/DDBJ databases">
        <authorList>
            <person name="Castelo-Branco R."/>
            <person name="Eusebio N."/>
            <person name="Adriana R."/>
            <person name="Vieira A."/>
            <person name="Brugerolle De Fraissinette N."/>
            <person name="Rezende De Castro R."/>
            <person name="Schneider M.P."/>
            <person name="Vasconcelos V."/>
            <person name="Leao P.N."/>
        </authorList>
    </citation>
    <scope>NUCLEOTIDE SEQUENCE</scope>
    <source>
        <strain evidence="10">LEGE 07310</strain>
    </source>
</reference>
<comment type="caution">
    <text evidence="10">The sequence shown here is derived from an EMBL/GenBank/DDBJ whole genome shotgun (WGS) entry which is preliminary data.</text>
</comment>
<dbReference type="RefSeq" id="WP_193909014.1">
    <property type="nucleotide sequence ID" value="NZ_JADEXG010000040.1"/>
</dbReference>
<keyword evidence="4" id="KW-0863">Zinc-finger</keyword>
<evidence type="ECO:0000256" key="6">
    <source>
        <dbReference type="ARBA" id="ARBA00023016"/>
    </source>
</evidence>
<dbReference type="PANTHER" id="PTHR43096">
    <property type="entry name" value="DNAJ HOMOLOG 1, MITOCHONDRIAL-RELATED"/>
    <property type="match status" value="1"/>
</dbReference>
<evidence type="ECO:0000259" key="9">
    <source>
        <dbReference type="PROSITE" id="PS50076"/>
    </source>
</evidence>
<dbReference type="SUPFAM" id="SSF46565">
    <property type="entry name" value="Chaperone J-domain"/>
    <property type="match status" value="1"/>
</dbReference>
<dbReference type="AlphaFoldDB" id="A0A8J7DCE2"/>
<dbReference type="InterPro" id="IPR018253">
    <property type="entry name" value="DnaJ_domain_CS"/>
</dbReference>
<dbReference type="SUPFAM" id="SSF49493">
    <property type="entry name" value="HSP40/DnaJ peptide-binding domain"/>
    <property type="match status" value="2"/>
</dbReference>
<dbReference type="GO" id="GO:0042026">
    <property type="term" value="P:protein refolding"/>
    <property type="evidence" value="ECO:0007669"/>
    <property type="project" value="TreeGrafter"/>
</dbReference>
<keyword evidence="1" id="KW-0235">DNA replication</keyword>
<evidence type="ECO:0000256" key="2">
    <source>
        <dbReference type="ARBA" id="ARBA00022723"/>
    </source>
</evidence>
<evidence type="ECO:0000256" key="7">
    <source>
        <dbReference type="ARBA" id="ARBA00023186"/>
    </source>
</evidence>
<gene>
    <name evidence="10" type="ORF">IQ241_16110</name>
</gene>
<dbReference type="GO" id="GO:0051082">
    <property type="term" value="F:unfolded protein binding"/>
    <property type="evidence" value="ECO:0007669"/>
    <property type="project" value="InterPro"/>
</dbReference>
<dbReference type="InterPro" id="IPR002939">
    <property type="entry name" value="DnaJ_C"/>
</dbReference>
<keyword evidence="11" id="KW-1185">Reference proteome</keyword>
<keyword evidence="6" id="KW-0346">Stress response</keyword>
<dbReference type="InterPro" id="IPR008971">
    <property type="entry name" value="HSP40/DnaJ_pept-bd"/>
</dbReference>
<keyword evidence="2" id="KW-0479">Metal-binding</keyword>
<evidence type="ECO:0000313" key="10">
    <source>
        <dbReference type="EMBL" id="MBE9078802.1"/>
    </source>
</evidence>
<evidence type="ECO:0000256" key="4">
    <source>
        <dbReference type="ARBA" id="ARBA00022771"/>
    </source>
</evidence>
<proteinExistence type="predicted"/>
<evidence type="ECO:0000313" key="11">
    <source>
        <dbReference type="Proteomes" id="UP000636505"/>
    </source>
</evidence>
<dbReference type="Gene3D" id="1.10.287.110">
    <property type="entry name" value="DnaJ domain"/>
    <property type="match status" value="1"/>
</dbReference>
<evidence type="ECO:0000256" key="5">
    <source>
        <dbReference type="ARBA" id="ARBA00022833"/>
    </source>
</evidence>
<dbReference type="PROSITE" id="PS50076">
    <property type="entry name" value="DNAJ_2"/>
    <property type="match status" value="1"/>
</dbReference>
<dbReference type="Pfam" id="PF01556">
    <property type="entry name" value="DnaJ_C"/>
    <property type="match status" value="1"/>
</dbReference>
<dbReference type="PROSITE" id="PS00636">
    <property type="entry name" value="DNAJ_1"/>
    <property type="match status" value="1"/>
</dbReference>
<feature type="domain" description="J" evidence="9">
    <location>
        <begin position="6"/>
        <end position="71"/>
    </location>
</feature>
<protein>
    <submittedName>
        <fullName evidence="10">J domain-containing protein</fullName>
    </submittedName>
</protein>
<name>A0A8J7DCE2_9CYAN</name>
<keyword evidence="7" id="KW-0143">Chaperone</keyword>
<dbReference type="InterPro" id="IPR001623">
    <property type="entry name" value="DnaJ_domain"/>
</dbReference>
<dbReference type="Gene3D" id="2.60.260.20">
    <property type="entry name" value="Urease metallochaperone UreE, N-terminal domain"/>
    <property type="match status" value="2"/>
</dbReference>
<keyword evidence="5" id="KW-0862">Zinc</keyword>
<dbReference type="PRINTS" id="PR00625">
    <property type="entry name" value="JDOMAIN"/>
</dbReference>
<dbReference type="EMBL" id="JADEXG010000040">
    <property type="protein sequence ID" value="MBE9078802.1"/>
    <property type="molecule type" value="Genomic_DNA"/>
</dbReference>
<evidence type="ECO:0000256" key="1">
    <source>
        <dbReference type="ARBA" id="ARBA00022705"/>
    </source>
</evidence>